<dbReference type="Gene3D" id="3.40.50.1360">
    <property type="match status" value="1"/>
</dbReference>
<dbReference type="EMBL" id="JBHTOC010000001">
    <property type="protein sequence ID" value="MFD1428883.1"/>
    <property type="molecule type" value="Genomic_DNA"/>
</dbReference>
<evidence type="ECO:0000313" key="6">
    <source>
        <dbReference type="Proteomes" id="UP001597196"/>
    </source>
</evidence>
<keyword evidence="1" id="KW-0805">Transcription regulation</keyword>
<dbReference type="Proteomes" id="UP001597196">
    <property type="component" value="Unassembled WGS sequence"/>
</dbReference>
<evidence type="ECO:0000259" key="4">
    <source>
        <dbReference type="PROSITE" id="PS51000"/>
    </source>
</evidence>
<dbReference type="RefSeq" id="WP_203625973.1">
    <property type="nucleotide sequence ID" value="NZ_BOLQ01000001.1"/>
</dbReference>
<dbReference type="Gene3D" id="1.10.10.10">
    <property type="entry name" value="Winged helix-like DNA-binding domain superfamily/Winged helix DNA-binding domain"/>
    <property type="match status" value="1"/>
</dbReference>
<gene>
    <name evidence="5" type="ORF">ACFQ4P_01295</name>
</gene>
<dbReference type="SUPFAM" id="SSF46785">
    <property type="entry name" value="Winged helix' DNA-binding domain"/>
    <property type="match status" value="1"/>
</dbReference>
<dbReference type="PANTHER" id="PTHR30363:SF56">
    <property type="entry name" value="TRANSCRIPTIONAL REGULATOR, DEOR FAMILY"/>
    <property type="match status" value="1"/>
</dbReference>
<dbReference type="InterPro" id="IPR037171">
    <property type="entry name" value="NagB/RpiA_transferase-like"/>
</dbReference>
<dbReference type="GO" id="GO:0003677">
    <property type="term" value="F:DNA binding"/>
    <property type="evidence" value="ECO:0007669"/>
    <property type="project" value="UniProtKB-KW"/>
</dbReference>
<keyword evidence="3" id="KW-0804">Transcription</keyword>
<keyword evidence="6" id="KW-1185">Reference proteome</keyword>
<organism evidence="5 6">
    <name type="scientific">Lacticaseibacillus mingshuiensis</name>
    <dbReference type="NCBI Taxonomy" id="2799574"/>
    <lineage>
        <taxon>Bacteria</taxon>
        <taxon>Bacillati</taxon>
        <taxon>Bacillota</taxon>
        <taxon>Bacilli</taxon>
        <taxon>Lactobacillales</taxon>
        <taxon>Lactobacillaceae</taxon>
        <taxon>Lacticaseibacillus</taxon>
    </lineage>
</organism>
<dbReference type="SUPFAM" id="SSF100950">
    <property type="entry name" value="NagB/RpiA/CoA transferase-like"/>
    <property type="match status" value="1"/>
</dbReference>
<dbReference type="InterPro" id="IPR014036">
    <property type="entry name" value="DeoR-like_C"/>
</dbReference>
<evidence type="ECO:0000256" key="2">
    <source>
        <dbReference type="ARBA" id="ARBA00023125"/>
    </source>
</evidence>
<name>A0ABW4CFZ5_9LACO</name>
<accession>A0ABW4CFZ5</accession>
<dbReference type="PANTHER" id="PTHR30363">
    <property type="entry name" value="HTH-TYPE TRANSCRIPTIONAL REGULATOR SRLR-RELATED"/>
    <property type="match status" value="1"/>
</dbReference>
<dbReference type="Pfam" id="PF08220">
    <property type="entry name" value="HTH_DeoR"/>
    <property type="match status" value="1"/>
</dbReference>
<dbReference type="SMART" id="SM01134">
    <property type="entry name" value="DeoRC"/>
    <property type="match status" value="1"/>
</dbReference>
<dbReference type="InterPro" id="IPR050313">
    <property type="entry name" value="Carb_Metab_HTH_regulators"/>
</dbReference>
<dbReference type="InterPro" id="IPR001034">
    <property type="entry name" value="DeoR_HTH"/>
</dbReference>
<dbReference type="Pfam" id="PF00455">
    <property type="entry name" value="DeoRC"/>
    <property type="match status" value="1"/>
</dbReference>
<dbReference type="PRINTS" id="PR00037">
    <property type="entry name" value="HTHLACR"/>
</dbReference>
<feature type="domain" description="HTH deoR-type" evidence="4">
    <location>
        <begin position="3"/>
        <end position="58"/>
    </location>
</feature>
<comment type="caution">
    <text evidence="5">The sequence shown here is derived from an EMBL/GenBank/DDBJ whole genome shotgun (WGS) entry which is preliminary data.</text>
</comment>
<dbReference type="InterPro" id="IPR036390">
    <property type="entry name" value="WH_DNA-bd_sf"/>
</dbReference>
<dbReference type="InterPro" id="IPR018356">
    <property type="entry name" value="Tscrpt_reg_HTH_DeoR_CS"/>
</dbReference>
<protein>
    <submittedName>
        <fullName evidence="5">DeoR/GlpR family DNA-binding transcription regulator</fullName>
    </submittedName>
</protein>
<sequence>MLTEERQRYILDLLQRQPIVKSQDLIQALGASESTIRRDLAELEAAGQLRRVHGGAERVAASAPEPSVQEKATQALAEKQAIAKAAAGLVTAHSTVFLDAGTTTAQLIPLLAGKDVTVVTTGVDNASALADYHITAIMLGGRIKSATKAAVGAATVIALESMHFDFAFIGANGIHPKYGITTPDEEEAHVKQTALEQARSAYVLADPTKFGQVSFAKIAKLTRVTILTTPLQTLAASYQEFKNIQEVSN</sequence>
<evidence type="ECO:0000256" key="3">
    <source>
        <dbReference type="ARBA" id="ARBA00023163"/>
    </source>
</evidence>
<evidence type="ECO:0000256" key="1">
    <source>
        <dbReference type="ARBA" id="ARBA00023015"/>
    </source>
</evidence>
<dbReference type="InterPro" id="IPR036388">
    <property type="entry name" value="WH-like_DNA-bd_sf"/>
</dbReference>
<dbReference type="SMART" id="SM00420">
    <property type="entry name" value="HTH_DEOR"/>
    <property type="match status" value="1"/>
</dbReference>
<dbReference type="PROSITE" id="PS51000">
    <property type="entry name" value="HTH_DEOR_2"/>
    <property type="match status" value="1"/>
</dbReference>
<reference evidence="6" key="1">
    <citation type="journal article" date="2019" name="Int. J. Syst. Evol. Microbiol.">
        <title>The Global Catalogue of Microorganisms (GCM) 10K type strain sequencing project: providing services to taxonomists for standard genome sequencing and annotation.</title>
        <authorList>
            <consortium name="The Broad Institute Genomics Platform"/>
            <consortium name="The Broad Institute Genome Sequencing Center for Infectious Disease"/>
            <person name="Wu L."/>
            <person name="Ma J."/>
        </authorList>
    </citation>
    <scope>NUCLEOTIDE SEQUENCE [LARGE SCALE GENOMIC DNA]</scope>
    <source>
        <strain evidence="6">CCM 8980</strain>
    </source>
</reference>
<keyword evidence="2 5" id="KW-0238">DNA-binding</keyword>
<proteinExistence type="predicted"/>
<dbReference type="PROSITE" id="PS00894">
    <property type="entry name" value="HTH_DEOR_1"/>
    <property type="match status" value="1"/>
</dbReference>
<evidence type="ECO:0000313" key="5">
    <source>
        <dbReference type="EMBL" id="MFD1428883.1"/>
    </source>
</evidence>